<dbReference type="Proteomes" id="UP000069771">
    <property type="component" value="Chromosome"/>
</dbReference>
<evidence type="ECO:0000259" key="5">
    <source>
        <dbReference type="Pfam" id="PF11967"/>
    </source>
</evidence>
<keyword evidence="1 4" id="KW-0227">DNA damage</keyword>
<keyword evidence="7" id="KW-1185">Reference proteome</keyword>
<dbReference type="GO" id="GO:0043590">
    <property type="term" value="C:bacterial nucleoid"/>
    <property type="evidence" value="ECO:0007669"/>
    <property type="project" value="TreeGrafter"/>
</dbReference>
<accession>A0A140DUA0</accession>
<dbReference type="InterPro" id="IPR012340">
    <property type="entry name" value="NA-bd_OB-fold"/>
</dbReference>
<dbReference type="GO" id="GO:0006310">
    <property type="term" value="P:DNA recombination"/>
    <property type="evidence" value="ECO:0007669"/>
    <property type="project" value="UniProtKB-UniRule"/>
</dbReference>
<comment type="similarity">
    <text evidence="4">Belongs to the RecO family.</text>
</comment>
<reference evidence="6 7" key="1">
    <citation type="journal article" date="2016" name="Gut Pathog.">
        <title>Whole genome sequencing of "Faecalibaculum rodentium" ALO17, isolated from C57BL/6J laboratory mouse feces.</title>
        <authorList>
            <person name="Lim S."/>
            <person name="Chang D.H."/>
            <person name="Ahn S."/>
            <person name="Kim B.C."/>
        </authorList>
    </citation>
    <scope>NUCLEOTIDE SEQUENCE [LARGE SCALE GENOMIC DNA]</scope>
    <source>
        <strain evidence="6 7">Alo17</strain>
    </source>
</reference>
<evidence type="ECO:0000313" key="7">
    <source>
        <dbReference type="Proteomes" id="UP000069771"/>
    </source>
</evidence>
<dbReference type="PANTHER" id="PTHR33991">
    <property type="entry name" value="DNA REPAIR PROTEIN RECO"/>
    <property type="match status" value="1"/>
</dbReference>
<feature type="domain" description="DNA replication/recombination mediator RecO N-terminal" evidence="5">
    <location>
        <begin position="2"/>
        <end position="77"/>
    </location>
</feature>
<dbReference type="AlphaFoldDB" id="A0A140DUA0"/>
<dbReference type="InterPro" id="IPR003717">
    <property type="entry name" value="RecO"/>
</dbReference>
<dbReference type="InterPro" id="IPR022572">
    <property type="entry name" value="DNA_rep/recomb_RecO_N"/>
</dbReference>
<dbReference type="KEGG" id="fro:AALO17_10930"/>
<evidence type="ECO:0000256" key="2">
    <source>
        <dbReference type="ARBA" id="ARBA00023172"/>
    </source>
</evidence>
<gene>
    <name evidence="4" type="primary">recO</name>
    <name evidence="6" type="ORF">AALO17_10930</name>
</gene>
<dbReference type="Pfam" id="PF02565">
    <property type="entry name" value="RecO_C"/>
    <property type="match status" value="1"/>
</dbReference>
<dbReference type="GO" id="GO:0006302">
    <property type="term" value="P:double-strand break repair"/>
    <property type="evidence" value="ECO:0007669"/>
    <property type="project" value="TreeGrafter"/>
</dbReference>
<dbReference type="RefSeq" id="WP_067556305.1">
    <property type="nucleotide sequence ID" value="NZ_CAMNXC010000060.1"/>
</dbReference>
<organism evidence="6 7">
    <name type="scientific">Faecalibaculum rodentium</name>
    <dbReference type="NCBI Taxonomy" id="1702221"/>
    <lineage>
        <taxon>Bacteria</taxon>
        <taxon>Bacillati</taxon>
        <taxon>Bacillota</taxon>
        <taxon>Erysipelotrichia</taxon>
        <taxon>Erysipelotrichales</taxon>
        <taxon>Erysipelotrichaceae</taxon>
        <taxon>Faecalibaculum</taxon>
    </lineage>
</organism>
<dbReference type="NCBIfam" id="TIGR00613">
    <property type="entry name" value="reco"/>
    <property type="match status" value="1"/>
</dbReference>
<keyword evidence="3 4" id="KW-0234">DNA repair</keyword>
<evidence type="ECO:0000256" key="3">
    <source>
        <dbReference type="ARBA" id="ARBA00023204"/>
    </source>
</evidence>
<evidence type="ECO:0000256" key="4">
    <source>
        <dbReference type="HAMAP-Rule" id="MF_00201"/>
    </source>
</evidence>
<dbReference type="HAMAP" id="MF_00201">
    <property type="entry name" value="RecO"/>
    <property type="match status" value="1"/>
</dbReference>
<dbReference type="InterPro" id="IPR037278">
    <property type="entry name" value="ARFGAP/RecO"/>
</dbReference>
<sequence>MSRQMLRGLVLETRDHGERDAVVTIALREELVRVFARGVQRETSKNRRLCLPFEEVEIETEQSGTGMFRLIHGSLVAEYSRIGEDLRMQAVCLAVNEAILHAQMHPALYERLEQLWKSCEARDADWMGRAALVMTMLLRQEGISPQVDGCAICGSVSDICTMDVDNAGFLCVRHGKGRSRWPADRLRRMRHAVKVPAGQEAAVSLTGFTLEDIRFLVHWFSRYSHTSLAGERFLDSVARLYPENGSGTADPLKVPDTDDTDSI</sequence>
<evidence type="ECO:0000256" key="1">
    <source>
        <dbReference type="ARBA" id="ARBA00022763"/>
    </source>
</evidence>
<dbReference type="Pfam" id="PF11967">
    <property type="entry name" value="RecO_N"/>
    <property type="match status" value="1"/>
</dbReference>
<name>A0A140DUA0_9FIRM</name>
<dbReference type="STRING" id="1702221.AALO17_10930"/>
<dbReference type="EMBL" id="CP011391">
    <property type="protein sequence ID" value="AMK54227.1"/>
    <property type="molecule type" value="Genomic_DNA"/>
</dbReference>
<proteinExistence type="inferred from homology"/>
<evidence type="ECO:0000313" key="6">
    <source>
        <dbReference type="EMBL" id="AMK54227.1"/>
    </source>
</evidence>
<dbReference type="GeneID" id="78477855"/>
<keyword evidence="2 4" id="KW-0233">DNA recombination</keyword>
<dbReference type="Gene3D" id="2.40.50.140">
    <property type="entry name" value="Nucleic acid-binding proteins"/>
    <property type="match status" value="1"/>
</dbReference>
<protein>
    <recommendedName>
        <fullName evidence="4">DNA repair protein RecO</fullName>
    </recommendedName>
    <alternativeName>
        <fullName evidence="4">Recombination protein O</fullName>
    </alternativeName>
</protein>
<dbReference type="SUPFAM" id="SSF57863">
    <property type="entry name" value="ArfGap/RecO-like zinc finger"/>
    <property type="match status" value="1"/>
</dbReference>
<dbReference type="SUPFAM" id="SSF50249">
    <property type="entry name" value="Nucleic acid-binding proteins"/>
    <property type="match status" value="1"/>
</dbReference>
<comment type="function">
    <text evidence="4">Involved in DNA repair and RecF pathway recombination.</text>
</comment>
<dbReference type="PANTHER" id="PTHR33991:SF1">
    <property type="entry name" value="DNA REPAIR PROTEIN RECO"/>
    <property type="match status" value="1"/>
</dbReference>
<dbReference type="OrthoDB" id="9797083at2"/>